<accession>A0ABD3SG11</accession>
<dbReference type="InterPro" id="IPR036134">
    <property type="entry name" value="Crypto/Photolyase_FAD-like_sf"/>
</dbReference>
<organism evidence="2 3">
    <name type="scientific">Cyclostephanos tholiformis</name>
    <dbReference type="NCBI Taxonomy" id="382380"/>
    <lineage>
        <taxon>Eukaryota</taxon>
        <taxon>Sar</taxon>
        <taxon>Stramenopiles</taxon>
        <taxon>Ochrophyta</taxon>
        <taxon>Bacillariophyta</taxon>
        <taxon>Coscinodiscophyceae</taxon>
        <taxon>Thalassiosirophycidae</taxon>
        <taxon>Stephanodiscales</taxon>
        <taxon>Stephanodiscaceae</taxon>
        <taxon>Cyclostephanos</taxon>
    </lineage>
</organism>
<reference evidence="2 3" key="1">
    <citation type="submission" date="2024-10" db="EMBL/GenBank/DDBJ databases">
        <title>Updated reference genomes for cyclostephanoid diatoms.</title>
        <authorList>
            <person name="Roberts W.R."/>
            <person name="Alverson A.J."/>
        </authorList>
    </citation>
    <scope>NUCLEOTIDE SEQUENCE [LARGE SCALE GENOMIC DNA]</scope>
    <source>
        <strain evidence="2 3">AJA228-03</strain>
    </source>
</reference>
<keyword evidence="3" id="KW-1185">Reference proteome</keyword>
<comment type="caution">
    <text evidence="2">The sequence shown here is derived from an EMBL/GenBank/DDBJ whole genome shotgun (WGS) entry which is preliminary data.</text>
</comment>
<proteinExistence type="predicted"/>
<evidence type="ECO:0000259" key="1">
    <source>
        <dbReference type="Pfam" id="PF03441"/>
    </source>
</evidence>
<sequence>MRNLTGIYVISFVVTRHLPTGACVIIRPNRAYPLRWNCCRPDRVYHCVVSQQWEDEVINAEDLNWIILYLEIRGYGSSRVRQNLASVLTKDLRLDWRPVAEFFQLCWEEYCPANYGSWTYFAGISGDPNFRTVSQDRRGHAAPLGFLKSLGLADSASGNSSDLARSREIEEFGKYV</sequence>
<dbReference type="InterPro" id="IPR005101">
    <property type="entry name" value="Cryptochr/Photolyase_FAD-bd"/>
</dbReference>
<protein>
    <recommendedName>
        <fullName evidence="1">Cryptochrome/DNA photolyase FAD-binding domain-containing protein</fullName>
    </recommendedName>
</protein>
<dbReference type="Proteomes" id="UP001530377">
    <property type="component" value="Unassembled WGS sequence"/>
</dbReference>
<dbReference type="AlphaFoldDB" id="A0ABD3SG11"/>
<dbReference type="Gene3D" id="1.10.579.10">
    <property type="entry name" value="DNA Cyclobutane Dipyrimidine Photolyase, subunit A, domain 3"/>
    <property type="match status" value="1"/>
</dbReference>
<gene>
    <name evidence="2" type="ORF">ACHAXA_003516</name>
</gene>
<dbReference type="EMBL" id="JALLPB020000043">
    <property type="protein sequence ID" value="KAL3823237.1"/>
    <property type="molecule type" value="Genomic_DNA"/>
</dbReference>
<evidence type="ECO:0000313" key="2">
    <source>
        <dbReference type="EMBL" id="KAL3823237.1"/>
    </source>
</evidence>
<dbReference type="Pfam" id="PF03441">
    <property type="entry name" value="FAD_binding_7"/>
    <property type="match status" value="1"/>
</dbReference>
<name>A0ABD3SG11_9STRA</name>
<evidence type="ECO:0000313" key="3">
    <source>
        <dbReference type="Proteomes" id="UP001530377"/>
    </source>
</evidence>
<feature type="domain" description="Cryptochrome/DNA photolyase FAD-binding" evidence="1">
    <location>
        <begin position="70"/>
        <end position="133"/>
    </location>
</feature>
<dbReference type="SUPFAM" id="SSF48173">
    <property type="entry name" value="Cryptochrome/photolyase FAD-binding domain"/>
    <property type="match status" value="1"/>
</dbReference>